<evidence type="ECO:0000313" key="4">
    <source>
        <dbReference type="Proteomes" id="UP000003515"/>
    </source>
</evidence>
<evidence type="ECO:0000313" key="2">
    <source>
        <dbReference type="EMBL" id="EGU51368.1"/>
    </source>
</evidence>
<evidence type="ECO:0000313" key="1">
    <source>
        <dbReference type="EMBL" id="EEX94671.1"/>
    </source>
</evidence>
<reference evidence="1 4" key="1">
    <citation type="submission" date="2009-10" db="EMBL/GenBank/DDBJ databases">
        <authorList>
            <consortium name="Los Alamos National Laboratory (LANL)"/>
            <consortium name="National Microbial Pathogen Data Resource (NMPDR)"/>
            <person name="Munk A.C."/>
            <person name="Chertkov O."/>
            <person name="Tapia R."/>
            <person name="Green L."/>
            <person name="Rogers Y."/>
            <person name="Detter J.C."/>
            <person name="Bruce D."/>
            <person name="Brettin T.S."/>
            <person name="Colwell R.R."/>
            <person name="Huq A."/>
            <person name="Grim C.J."/>
            <person name="Hasan N.A."/>
            <person name="Bartels D."/>
            <person name="Vonstein V."/>
        </authorList>
    </citation>
    <scope>NUCLEOTIDE SEQUENCE [LARGE SCALE GENOMIC DNA]</scope>
    <source>
        <strain evidence="1 4">CIP 102891</strain>
    </source>
</reference>
<dbReference type="EMBL" id="ACZV01000004">
    <property type="protein sequence ID" value="EEX94671.1"/>
    <property type="molecule type" value="Genomic_DNA"/>
</dbReference>
<dbReference type="Proteomes" id="UP000003515">
    <property type="component" value="Unassembled WGS sequence"/>
</dbReference>
<dbReference type="AlphaFoldDB" id="C9QEW2"/>
<protein>
    <submittedName>
        <fullName evidence="2">Uncharacterized protein</fullName>
    </submittedName>
</protein>
<evidence type="ECO:0000313" key="3">
    <source>
        <dbReference type="Proteomes" id="UP000002817"/>
    </source>
</evidence>
<gene>
    <name evidence="1" type="ORF">VIA_001831</name>
    <name evidence="2" type="ORF">VIOR3934_20886</name>
</gene>
<dbReference type="eggNOG" id="ENOG5031YTR">
    <property type="taxonomic scope" value="Bacteria"/>
</dbReference>
<keyword evidence="4" id="KW-1185">Reference proteome</keyword>
<organism evidence="2 3">
    <name type="scientific">Vibrio orientalis CIP 102891 = ATCC 33934</name>
    <dbReference type="NCBI Taxonomy" id="675816"/>
    <lineage>
        <taxon>Bacteria</taxon>
        <taxon>Pseudomonadati</taxon>
        <taxon>Pseudomonadota</taxon>
        <taxon>Gammaproteobacteria</taxon>
        <taxon>Vibrionales</taxon>
        <taxon>Vibrionaceae</taxon>
        <taxon>Vibrio</taxon>
        <taxon>Vibrio oreintalis group</taxon>
    </lineage>
</organism>
<proteinExistence type="predicted"/>
<reference evidence="2 3" key="3">
    <citation type="journal article" date="2012" name="Int. J. Syst. Evol. Microbiol.">
        <title>Vibrio caribbeanicus sp. nov., isolated from the marine sponge Scleritoderma cyanea.</title>
        <authorList>
            <person name="Hoffmann M."/>
            <person name="Monday S.R."/>
            <person name="Allard M.W."/>
            <person name="Strain E.A."/>
            <person name="Whittaker P."/>
            <person name="Naum M."/>
            <person name="McCarthy P.J."/>
            <person name="Lopez J.V."/>
            <person name="Fischer M."/>
            <person name="Brown E.W."/>
        </authorList>
    </citation>
    <scope>NUCLEOTIDE SEQUENCE [LARGE SCALE GENOMIC DNA]</scope>
    <source>
        <strain evidence="2">CIP 102891</strain>
        <strain evidence="3">CIP 102891 / ATCC 33934</strain>
    </source>
</reference>
<sequence>MKNYILIFGSLVGSSLAYGLEIESVTRSDESTAVGFPIIASDNSDLIFHYKEDGSVNDYVWMVDNKIRHKGVAYTPNENDKNKDIKLCLIEEGNVQCSNTLKVISAFANNNAKPRSARSAVADINDYWEVNNAITNEEILNDEDTSVKVRFSVDYIGTDSIDDLPSSAPSVTSLFYTLKSNTTVLQSTSILPGFSHNTSNPSTSYNTTIARLDLSSVPLVSICSFGLSSHGANPLIEPESCGTRLVTKRPDNLGNWVQPPTKVQFDLLFPGQSYLQETVGSKTYVASPRLTSDGVNLVESYCKHISPRATPPTSSELKSLAQNTTVFDDTWPGMTNYWTNATTNNGPFSFAGITWAETVSISGTNTTQVAPSEVYNGYLSCIVKEDEES</sequence>
<dbReference type="EMBL" id="AFWH01000018">
    <property type="protein sequence ID" value="EGU51368.1"/>
    <property type="molecule type" value="Genomic_DNA"/>
</dbReference>
<reference evidence="2" key="2">
    <citation type="submission" date="2011-08" db="EMBL/GenBank/DDBJ databases">
        <authorList>
            <person name="Hoffman M."/>
            <person name="Strain E.A."/>
            <person name="Brown E."/>
            <person name="Allard M.W."/>
        </authorList>
    </citation>
    <scope>NUCLEOTIDE SEQUENCE</scope>
    <source>
        <strain evidence="2">CIP 102891</strain>
    </source>
</reference>
<dbReference type="Proteomes" id="UP000002817">
    <property type="component" value="Unassembled WGS sequence"/>
</dbReference>
<accession>C9QEW2</accession>
<dbReference type="PATRIC" id="fig|675816.5.peg.1540"/>
<dbReference type="OrthoDB" id="9907943at2"/>
<dbReference type="RefSeq" id="WP_004412682.1">
    <property type="nucleotide sequence ID" value="NZ_ACZV01000004.1"/>
</dbReference>
<name>C9QEW2_VIBOR</name>
<comment type="caution">
    <text evidence="2">The sequence shown here is derived from an EMBL/GenBank/DDBJ whole genome shotgun (WGS) entry which is preliminary data.</text>
</comment>